<protein>
    <submittedName>
        <fullName evidence="10">Mitogen-activated protein kinase kinase kinase 18-like</fullName>
    </submittedName>
</protein>
<evidence type="ECO:0000256" key="4">
    <source>
        <dbReference type="ARBA" id="ARBA00022777"/>
    </source>
</evidence>
<dbReference type="InterPro" id="IPR017441">
    <property type="entry name" value="Protein_kinase_ATP_BS"/>
</dbReference>
<dbReference type="Gene3D" id="1.10.510.10">
    <property type="entry name" value="Transferase(Phosphotransferase) domain 1"/>
    <property type="match status" value="1"/>
</dbReference>
<dbReference type="PROSITE" id="PS00107">
    <property type="entry name" value="PROTEIN_KINASE_ATP"/>
    <property type="match status" value="1"/>
</dbReference>
<feature type="binding site" evidence="6">
    <location>
        <position position="55"/>
    </location>
    <ligand>
        <name>ATP</name>
        <dbReference type="ChEBI" id="CHEBI:30616"/>
    </ligand>
</feature>
<feature type="domain" description="Protein kinase" evidence="8">
    <location>
        <begin position="26"/>
        <end position="280"/>
    </location>
</feature>
<evidence type="ECO:0000256" key="5">
    <source>
        <dbReference type="ARBA" id="ARBA00022840"/>
    </source>
</evidence>
<dbReference type="OrthoDB" id="275301at2759"/>
<dbReference type="GO" id="GO:0004674">
    <property type="term" value="F:protein serine/threonine kinase activity"/>
    <property type="evidence" value="ECO:0007669"/>
    <property type="project" value="UniProtKB-KW"/>
</dbReference>
<name>A0A6J1I1F0_CUCMA</name>
<dbReference type="InterPro" id="IPR011009">
    <property type="entry name" value="Kinase-like_dom_sf"/>
</dbReference>
<gene>
    <name evidence="10" type="primary">LOC111469639</name>
</gene>
<evidence type="ECO:0000256" key="3">
    <source>
        <dbReference type="ARBA" id="ARBA00022741"/>
    </source>
</evidence>
<reference evidence="10" key="1">
    <citation type="submission" date="2025-08" db="UniProtKB">
        <authorList>
            <consortium name="RefSeq"/>
        </authorList>
    </citation>
    <scope>IDENTIFICATION</scope>
    <source>
        <tissue evidence="10">Young leaves</tissue>
    </source>
</reference>
<evidence type="ECO:0000256" key="7">
    <source>
        <dbReference type="RuleBase" id="RU000304"/>
    </source>
</evidence>
<dbReference type="InterPro" id="IPR001245">
    <property type="entry name" value="Ser-Thr/Tyr_kinase_cat_dom"/>
</dbReference>
<dbReference type="GeneID" id="111469639"/>
<evidence type="ECO:0000256" key="6">
    <source>
        <dbReference type="PROSITE-ProRule" id="PRU10141"/>
    </source>
</evidence>
<dbReference type="PANTHER" id="PTHR48011">
    <property type="entry name" value="CCR4-NOT TRANSCRIPTIONAL COMPLEX SUBUNIT CAF120-RELATED"/>
    <property type="match status" value="1"/>
</dbReference>
<proteinExistence type="inferred from homology"/>
<dbReference type="SUPFAM" id="SSF56112">
    <property type="entry name" value="Protein kinase-like (PK-like)"/>
    <property type="match status" value="1"/>
</dbReference>
<dbReference type="Pfam" id="PF00069">
    <property type="entry name" value="Pkinase"/>
    <property type="match status" value="1"/>
</dbReference>
<dbReference type="KEGG" id="cmax:111469639"/>
<keyword evidence="3 6" id="KW-0547">Nucleotide-binding</keyword>
<comment type="similarity">
    <text evidence="7">Belongs to the protein kinase superfamily.</text>
</comment>
<keyword evidence="1 7" id="KW-0723">Serine/threonine-protein kinase</keyword>
<dbReference type="RefSeq" id="XP_022970741.1">
    <property type="nucleotide sequence ID" value="XM_023114973.1"/>
</dbReference>
<dbReference type="InterPro" id="IPR052751">
    <property type="entry name" value="Plant_MAPKKK"/>
</dbReference>
<sequence>MVNLLYIYYTPKSPLNFTHIPIKMDWTRGHIIGQGSSATVFLATASPGGDVFAVKSAEVTHSQSLQREQCFLSSLASPYVVFCRGCDVRTEQSGIVMFNLFMEYLPNGSLADAIGHRGGRLDEAVIGNYTRDLLQGLQYIHSKGLVHCDIKARNVLIGRDGKAKLADFGCAKWASQTEVIGGTPLFMAPEVARGEHQGLASDIWSIGCTIIEMATGGGSPWMNTTDNDPISALYRIGYSGKSPEIPSFLSHKAKDFVEKCLRRNPKERWTANQLLNHPFLRELKSISTGKKIREVDSDSPTSVVEQGIWRSIEESGFFRPSWSPTEQIRRLAMDSGEARWTEDENWTTIRSEEVGEEERGGGGKGWLAMEFIDKKNVRCRITRNDLADNSCKNIISVVIISVFLHINVNLFLLSQVYYDIQFN</sequence>
<dbReference type="Proteomes" id="UP000504608">
    <property type="component" value="Unplaced"/>
</dbReference>
<dbReference type="InterPro" id="IPR008271">
    <property type="entry name" value="Ser/Thr_kinase_AS"/>
</dbReference>
<keyword evidence="2" id="KW-0808">Transferase</keyword>
<dbReference type="PRINTS" id="PR00109">
    <property type="entry name" value="TYRKINASE"/>
</dbReference>
<dbReference type="GO" id="GO:0005524">
    <property type="term" value="F:ATP binding"/>
    <property type="evidence" value="ECO:0007669"/>
    <property type="project" value="UniProtKB-UniRule"/>
</dbReference>
<dbReference type="PROSITE" id="PS00108">
    <property type="entry name" value="PROTEIN_KINASE_ST"/>
    <property type="match status" value="1"/>
</dbReference>
<keyword evidence="5 6" id="KW-0067">ATP-binding</keyword>
<dbReference type="PROSITE" id="PS50011">
    <property type="entry name" value="PROTEIN_KINASE_DOM"/>
    <property type="match status" value="1"/>
</dbReference>
<dbReference type="InterPro" id="IPR000719">
    <property type="entry name" value="Prot_kinase_dom"/>
</dbReference>
<dbReference type="PANTHER" id="PTHR48011:SF4">
    <property type="entry name" value="MITOGEN-ACTIVATED PROTEIN KINASE KINASE KINASE 19"/>
    <property type="match status" value="1"/>
</dbReference>
<keyword evidence="9" id="KW-1185">Reference proteome</keyword>
<evidence type="ECO:0000256" key="2">
    <source>
        <dbReference type="ARBA" id="ARBA00022679"/>
    </source>
</evidence>
<accession>A0A6J1I1F0</accession>
<evidence type="ECO:0000259" key="8">
    <source>
        <dbReference type="PROSITE" id="PS50011"/>
    </source>
</evidence>
<organism evidence="9 10">
    <name type="scientific">Cucurbita maxima</name>
    <name type="common">Pumpkin</name>
    <name type="synonym">Winter squash</name>
    <dbReference type="NCBI Taxonomy" id="3661"/>
    <lineage>
        <taxon>Eukaryota</taxon>
        <taxon>Viridiplantae</taxon>
        <taxon>Streptophyta</taxon>
        <taxon>Embryophyta</taxon>
        <taxon>Tracheophyta</taxon>
        <taxon>Spermatophyta</taxon>
        <taxon>Magnoliopsida</taxon>
        <taxon>eudicotyledons</taxon>
        <taxon>Gunneridae</taxon>
        <taxon>Pentapetalae</taxon>
        <taxon>rosids</taxon>
        <taxon>fabids</taxon>
        <taxon>Cucurbitales</taxon>
        <taxon>Cucurbitaceae</taxon>
        <taxon>Cucurbiteae</taxon>
        <taxon>Cucurbita</taxon>
    </lineage>
</organism>
<dbReference type="AlphaFoldDB" id="A0A6J1I1F0"/>
<evidence type="ECO:0000256" key="1">
    <source>
        <dbReference type="ARBA" id="ARBA00022527"/>
    </source>
</evidence>
<dbReference type="CDD" id="cd06606">
    <property type="entry name" value="STKc_MAPKKK"/>
    <property type="match status" value="1"/>
</dbReference>
<evidence type="ECO:0000313" key="9">
    <source>
        <dbReference type="Proteomes" id="UP000504608"/>
    </source>
</evidence>
<keyword evidence="4" id="KW-0418">Kinase</keyword>
<dbReference type="SMART" id="SM00220">
    <property type="entry name" value="S_TKc"/>
    <property type="match status" value="1"/>
</dbReference>
<dbReference type="GO" id="GO:0007165">
    <property type="term" value="P:signal transduction"/>
    <property type="evidence" value="ECO:0007669"/>
    <property type="project" value="TreeGrafter"/>
</dbReference>
<evidence type="ECO:0000313" key="10">
    <source>
        <dbReference type="RefSeq" id="XP_022970741.1"/>
    </source>
</evidence>